<proteinExistence type="inferred from homology"/>
<accession>A0A926D719</accession>
<evidence type="ECO:0000256" key="11">
    <source>
        <dbReference type="SAM" id="MobiDB-lite"/>
    </source>
</evidence>
<evidence type="ECO:0000256" key="5">
    <source>
        <dbReference type="ARBA" id="ARBA00022695"/>
    </source>
</evidence>
<dbReference type="Gene3D" id="3.40.1700.10">
    <property type="entry name" value="DNA integrity scanning protein, DisA, N-terminal domain"/>
    <property type="match status" value="1"/>
</dbReference>
<keyword evidence="5 10" id="KW-0548">Nucleotidyltransferase</keyword>
<evidence type="ECO:0000256" key="2">
    <source>
        <dbReference type="ARBA" id="ARBA00022475"/>
    </source>
</evidence>
<sequence length="304" mass="33681">MEFIVNAWNALVQAISNALTSFGGVMRQFTYKDAIDILIVACIIYALIKLIRETRAAQLIKGIVIIAFAFVISSYLDLFMVTNLLDYFLQFTWIVLIIIFQPEIRSALEKMGRSKVGKKFSLNSFSASTERDRLQQQQRKCINVVVASAAEFQQKKTGALMVFERDTKLGEIVQTGTVLNAEPSVQLIGNIFFNKAPLHDGAMILRGGMVYAAGCILPLTHNDQVRAELGTRHRAALGMSEQSDAVIVVVSEETGQISVAVNGALKRDYTRETLSGELERLLLDAQPGAEEKKAHPSKKRGKEK</sequence>
<evidence type="ECO:0000256" key="4">
    <source>
        <dbReference type="ARBA" id="ARBA00022692"/>
    </source>
</evidence>
<keyword evidence="4 10" id="KW-0812">Transmembrane</keyword>
<comment type="caution">
    <text evidence="10">Lacks conserved residue(s) required for the propagation of feature annotation.</text>
</comment>
<dbReference type="GO" id="GO:0006171">
    <property type="term" value="P:cAMP biosynthetic process"/>
    <property type="evidence" value="ECO:0007669"/>
    <property type="project" value="InterPro"/>
</dbReference>
<keyword evidence="9 10" id="KW-0472">Membrane</keyword>
<evidence type="ECO:0000313" key="13">
    <source>
        <dbReference type="EMBL" id="MBC8532612.1"/>
    </source>
</evidence>
<comment type="catalytic activity">
    <reaction evidence="1 10">
        <text>2 ATP = 3',3'-c-di-AMP + 2 diphosphate</text>
        <dbReference type="Rhea" id="RHEA:35655"/>
        <dbReference type="ChEBI" id="CHEBI:30616"/>
        <dbReference type="ChEBI" id="CHEBI:33019"/>
        <dbReference type="ChEBI" id="CHEBI:71500"/>
        <dbReference type="EC" id="2.7.7.85"/>
    </reaction>
</comment>
<dbReference type="Proteomes" id="UP000651482">
    <property type="component" value="Unassembled WGS sequence"/>
</dbReference>
<reference evidence="13" key="1">
    <citation type="submission" date="2020-08" db="EMBL/GenBank/DDBJ databases">
        <title>Genome public.</title>
        <authorList>
            <person name="Liu C."/>
            <person name="Sun Q."/>
        </authorList>
    </citation>
    <scope>NUCLEOTIDE SEQUENCE</scope>
    <source>
        <strain evidence="13">NSJ-40</strain>
    </source>
</reference>
<comment type="function">
    <text evidence="10">Catalyzes the condensation of 2 ATP molecules into cyclic di-AMP (c-di-AMP), a second messenger used to regulate differing processes in different bacteria.</text>
</comment>
<protein>
    <recommendedName>
        <fullName evidence="10">Diadenylate cyclase</fullName>
        <shortName evidence="10">DAC</shortName>
        <ecNumber evidence="10">2.7.7.85</ecNumber>
    </recommendedName>
    <alternativeName>
        <fullName evidence="10">Cyclic-di-AMP synthase</fullName>
        <shortName evidence="10">c-di-AMP synthase</shortName>
    </alternativeName>
</protein>
<dbReference type="Pfam" id="PF19293">
    <property type="entry name" value="CdaA_N"/>
    <property type="match status" value="1"/>
</dbReference>
<evidence type="ECO:0000256" key="1">
    <source>
        <dbReference type="ARBA" id="ARBA00000877"/>
    </source>
</evidence>
<feature type="compositionally biased region" description="Basic residues" evidence="11">
    <location>
        <begin position="295"/>
        <end position="304"/>
    </location>
</feature>
<evidence type="ECO:0000259" key="12">
    <source>
        <dbReference type="PROSITE" id="PS51794"/>
    </source>
</evidence>
<keyword evidence="2 10" id="KW-1003">Cell membrane</keyword>
<dbReference type="InterPro" id="IPR003390">
    <property type="entry name" value="DNA_integrity_scan_DisA_N"/>
</dbReference>
<comment type="subunit">
    <text evidence="10">Probably a homodimer.</text>
</comment>
<evidence type="ECO:0000256" key="8">
    <source>
        <dbReference type="ARBA" id="ARBA00022989"/>
    </source>
</evidence>
<comment type="caution">
    <text evidence="13">The sequence shown here is derived from an EMBL/GenBank/DDBJ whole genome shotgun (WGS) entry which is preliminary data.</text>
</comment>
<keyword evidence="14" id="KW-1185">Reference proteome</keyword>
<dbReference type="FunFam" id="3.40.1700.10:FF:000002">
    <property type="entry name" value="Diadenylate cyclase"/>
    <property type="match status" value="1"/>
</dbReference>
<dbReference type="PANTHER" id="PTHR34185">
    <property type="entry name" value="DIADENYLATE CYCLASE"/>
    <property type="match status" value="1"/>
</dbReference>
<evidence type="ECO:0000256" key="6">
    <source>
        <dbReference type="ARBA" id="ARBA00022741"/>
    </source>
</evidence>
<dbReference type="GO" id="GO:0005524">
    <property type="term" value="F:ATP binding"/>
    <property type="evidence" value="ECO:0007669"/>
    <property type="project" value="UniProtKB-UniRule"/>
</dbReference>
<evidence type="ECO:0000313" key="14">
    <source>
        <dbReference type="Proteomes" id="UP000651482"/>
    </source>
</evidence>
<gene>
    <name evidence="10" type="primary">dacA</name>
    <name evidence="13" type="ORF">IAG03_01065</name>
</gene>
<evidence type="ECO:0000256" key="10">
    <source>
        <dbReference type="HAMAP-Rule" id="MF_01499"/>
    </source>
</evidence>
<comment type="similarity">
    <text evidence="10">Belongs to the adenylate cyclase family. DacA/CdaA subfamily.</text>
</comment>
<feature type="transmembrane region" description="Helical" evidence="10">
    <location>
        <begin position="34"/>
        <end position="51"/>
    </location>
</feature>
<dbReference type="InterPro" id="IPR045585">
    <property type="entry name" value="CdaA_N"/>
</dbReference>
<evidence type="ECO:0000256" key="9">
    <source>
        <dbReference type="ARBA" id="ARBA00023136"/>
    </source>
</evidence>
<keyword evidence="7 10" id="KW-0067">ATP-binding</keyword>
<evidence type="ECO:0000256" key="3">
    <source>
        <dbReference type="ARBA" id="ARBA00022679"/>
    </source>
</evidence>
<organism evidence="13 14">
    <name type="scientific">Yeguia hominis</name>
    <dbReference type="NCBI Taxonomy" id="2763662"/>
    <lineage>
        <taxon>Bacteria</taxon>
        <taxon>Bacillati</taxon>
        <taxon>Bacillota</taxon>
        <taxon>Clostridia</taxon>
        <taxon>Eubacteriales</taxon>
        <taxon>Yeguiaceae</taxon>
        <taxon>Yeguia</taxon>
    </lineage>
</organism>
<evidence type="ECO:0000256" key="7">
    <source>
        <dbReference type="ARBA" id="ARBA00022840"/>
    </source>
</evidence>
<dbReference type="Pfam" id="PF02457">
    <property type="entry name" value="DAC"/>
    <property type="match status" value="1"/>
</dbReference>
<dbReference type="GO" id="GO:0106408">
    <property type="term" value="F:diadenylate cyclase activity"/>
    <property type="evidence" value="ECO:0007669"/>
    <property type="project" value="UniProtKB-EC"/>
</dbReference>
<dbReference type="InterPro" id="IPR014046">
    <property type="entry name" value="C-di-AMP_synthase"/>
</dbReference>
<name>A0A926D719_9FIRM</name>
<dbReference type="NCBIfam" id="TIGR00159">
    <property type="entry name" value="diadenylate cyclase CdaA"/>
    <property type="match status" value="1"/>
</dbReference>
<dbReference type="EMBL" id="JACRSN010000001">
    <property type="protein sequence ID" value="MBC8532612.1"/>
    <property type="molecule type" value="Genomic_DNA"/>
</dbReference>
<dbReference type="PANTHER" id="PTHR34185:SF1">
    <property type="entry name" value="DIADENYLATE CYCLASE"/>
    <property type="match status" value="1"/>
</dbReference>
<dbReference type="InterPro" id="IPR050338">
    <property type="entry name" value="DisA"/>
</dbReference>
<keyword evidence="8 10" id="KW-1133">Transmembrane helix</keyword>
<keyword evidence="3 10" id="KW-0808">Transferase</keyword>
<dbReference type="AlphaFoldDB" id="A0A926D719"/>
<dbReference type="SUPFAM" id="SSF143597">
    <property type="entry name" value="YojJ-like"/>
    <property type="match status" value="1"/>
</dbReference>
<feature type="transmembrane region" description="Helical" evidence="10">
    <location>
        <begin position="63"/>
        <end position="81"/>
    </location>
</feature>
<dbReference type="PIRSF" id="PIRSF004793">
    <property type="entry name" value="UCP004793"/>
    <property type="match status" value="1"/>
</dbReference>
<dbReference type="InterPro" id="IPR034701">
    <property type="entry name" value="CdaA"/>
</dbReference>
<dbReference type="PROSITE" id="PS51794">
    <property type="entry name" value="DAC"/>
    <property type="match status" value="1"/>
</dbReference>
<dbReference type="GO" id="GO:0004016">
    <property type="term" value="F:adenylate cyclase activity"/>
    <property type="evidence" value="ECO:0007669"/>
    <property type="project" value="UniProtKB-UniRule"/>
</dbReference>
<feature type="domain" description="DAC" evidence="12">
    <location>
        <begin position="101"/>
        <end position="271"/>
    </location>
</feature>
<dbReference type="HAMAP" id="MF_01499">
    <property type="entry name" value="DacA"/>
    <property type="match status" value="1"/>
</dbReference>
<keyword evidence="6 10" id="KW-0547">Nucleotide-binding</keyword>
<dbReference type="EC" id="2.7.7.85" evidence="10"/>
<feature type="region of interest" description="Disordered" evidence="11">
    <location>
        <begin position="285"/>
        <end position="304"/>
    </location>
</feature>
<dbReference type="InterPro" id="IPR036888">
    <property type="entry name" value="DNA_integrity_DisA_N_sf"/>
</dbReference>